<dbReference type="EMBL" id="CP007243">
    <property type="protein sequence ID" value="AIA31360.1"/>
    <property type="molecule type" value="Genomic_DNA"/>
</dbReference>
<dbReference type="PANTHER" id="PTHR45138">
    <property type="entry name" value="REGULATORY COMPONENTS OF SENSORY TRANSDUCTION SYSTEM"/>
    <property type="match status" value="1"/>
</dbReference>
<dbReference type="Pfam" id="PF00990">
    <property type="entry name" value="GGDEF"/>
    <property type="match status" value="1"/>
</dbReference>
<gene>
    <name evidence="4" type="ORF">Y981_00315</name>
</gene>
<organism evidence="4 5">
    <name type="scientific">Leptospirillum ferriphilum YSK</name>
    <dbReference type="NCBI Taxonomy" id="1441628"/>
    <lineage>
        <taxon>Bacteria</taxon>
        <taxon>Pseudomonadati</taxon>
        <taxon>Nitrospirota</taxon>
        <taxon>Nitrospiria</taxon>
        <taxon>Nitrospirales</taxon>
        <taxon>Nitrospiraceae</taxon>
        <taxon>Leptospirillum</taxon>
    </lineage>
</organism>
<dbReference type="GO" id="GO:0043709">
    <property type="term" value="P:cell adhesion involved in single-species biofilm formation"/>
    <property type="evidence" value="ECO:0007669"/>
    <property type="project" value="TreeGrafter"/>
</dbReference>
<proteinExistence type="predicted"/>
<protein>
    <recommendedName>
        <fullName evidence="1">diguanylate cyclase</fullName>
        <ecNumber evidence="1">2.7.7.65</ecNumber>
    </recommendedName>
</protein>
<feature type="domain" description="GGDEF" evidence="3">
    <location>
        <begin position="225"/>
        <end position="364"/>
    </location>
</feature>
<dbReference type="OrthoDB" id="9812260at2"/>
<dbReference type="RefSeq" id="WP_038504211.1">
    <property type="nucleotide sequence ID" value="NZ_CP007243.1"/>
</dbReference>
<dbReference type="PROSITE" id="PS50887">
    <property type="entry name" value="GGDEF"/>
    <property type="match status" value="1"/>
</dbReference>
<dbReference type="InterPro" id="IPR050469">
    <property type="entry name" value="Diguanylate_Cyclase"/>
</dbReference>
<dbReference type="GO" id="GO:0005886">
    <property type="term" value="C:plasma membrane"/>
    <property type="evidence" value="ECO:0007669"/>
    <property type="project" value="TreeGrafter"/>
</dbReference>
<dbReference type="GO" id="GO:1902201">
    <property type="term" value="P:negative regulation of bacterial-type flagellum-dependent cell motility"/>
    <property type="evidence" value="ECO:0007669"/>
    <property type="project" value="TreeGrafter"/>
</dbReference>
<dbReference type="HOGENOM" id="CLU_753971_0_0_0"/>
<evidence type="ECO:0000313" key="5">
    <source>
        <dbReference type="Proteomes" id="UP000027059"/>
    </source>
</evidence>
<evidence type="ECO:0000313" key="4">
    <source>
        <dbReference type="EMBL" id="AIA31360.1"/>
    </source>
</evidence>
<dbReference type="InterPro" id="IPR029787">
    <property type="entry name" value="Nucleotide_cyclase"/>
</dbReference>
<evidence type="ECO:0000256" key="1">
    <source>
        <dbReference type="ARBA" id="ARBA00012528"/>
    </source>
</evidence>
<dbReference type="KEGG" id="lfp:Y981_00315"/>
<dbReference type="Proteomes" id="UP000027059">
    <property type="component" value="Chromosome"/>
</dbReference>
<dbReference type="SMART" id="SM00267">
    <property type="entry name" value="GGDEF"/>
    <property type="match status" value="1"/>
</dbReference>
<dbReference type="Gene3D" id="3.30.70.270">
    <property type="match status" value="1"/>
</dbReference>
<keyword evidence="5" id="KW-1185">Reference proteome</keyword>
<accession>A0A059XW96</accession>
<dbReference type="InterPro" id="IPR043128">
    <property type="entry name" value="Rev_trsase/Diguanyl_cyclase"/>
</dbReference>
<dbReference type="NCBIfam" id="TIGR00254">
    <property type="entry name" value="GGDEF"/>
    <property type="match status" value="1"/>
</dbReference>
<dbReference type="PANTHER" id="PTHR45138:SF9">
    <property type="entry name" value="DIGUANYLATE CYCLASE DGCM-RELATED"/>
    <property type="match status" value="1"/>
</dbReference>
<dbReference type="GO" id="GO:0052621">
    <property type="term" value="F:diguanylate cyclase activity"/>
    <property type="evidence" value="ECO:0007669"/>
    <property type="project" value="UniProtKB-EC"/>
</dbReference>
<sequence>MDSESSTETKNAGEIARRTLQDLAREKKAPTPFHYARFYARHAGLHSDGLLEKMLDLVGIFSYLDEDDWTGKQVEELRSFLPRTIFLSETGVDIEMDRILDETIARNRVLSQEVRHRKQEINQTVNQLNEIITQAHLLINQTSVRLEKSLERFNTVKSLEEAKPIFLDIVQQSKTLLDRFRTIGEEFQEAHKLLMSSSIEASLDPLTGTLNRRGFQKRIGSSVGMDIVLLIFDLDHFKQLNDRQGHHQGDLVLKRIAGLVNGLLDGSNAVFSRWGGDEFLVMFPRKNLEEIVAIAEEIRTQIEKEALGASSETEPSGQGMTISVGLSAGRLDSEEHFDRFYNLADQALYLAKKEGRNRTRAIHLEDAR</sequence>
<name>A0A059XW96_9BACT</name>
<dbReference type="AlphaFoldDB" id="A0A059XW96"/>
<dbReference type="SUPFAM" id="SSF55073">
    <property type="entry name" value="Nucleotide cyclase"/>
    <property type="match status" value="1"/>
</dbReference>
<dbReference type="CDD" id="cd01949">
    <property type="entry name" value="GGDEF"/>
    <property type="match status" value="1"/>
</dbReference>
<dbReference type="EC" id="2.7.7.65" evidence="1"/>
<comment type="catalytic activity">
    <reaction evidence="2">
        <text>2 GTP = 3',3'-c-di-GMP + 2 diphosphate</text>
        <dbReference type="Rhea" id="RHEA:24898"/>
        <dbReference type="ChEBI" id="CHEBI:33019"/>
        <dbReference type="ChEBI" id="CHEBI:37565"/>
        <dbReference type="ChEBI" id="CHEBI:58805"/>
        <dbReference type="EC" id="2.7.7.65"/>
    </reaction>
</comment>
<dbReference type="InterPro" id="IPR000160">
    <property type="entry name" value="GGDEF_dom"/>
</dbReference>
<evidence type="ECO:0000256" key="2">
    <source>
        <dbReference type="ARBA" id="ARBA00034247"/>
    </source>
</evidence>
<reference evidence="5" key="1">
    <citation type="submission" date="2014-02" db="EMBL/GenBank/DDBJ databases">
        <title>Complete genome sequence and comparative genomic analysis of the nitrogen-fixing bacterium Leptospirillum ferriphilum YSK.</title>
        <authorList>
            <person name="Guo X."/>
            <person name="Yin H."/>
            <person name="Liang Y."/>
            <person name="Hu Q."/>
            <person name="Ma L."/>
            <person name="Xiao Y."/>
            <person name="Zhang X."/>
            <person name="Qiu G."/>
            <person name="Liu X."/>
        </authorList>
    </citation>
    <scope>NUCLEOTIDE SEQUENCE [LARGE SCALE GENOMIC DNA]</scope>
    <source>
        <strain evidence="5">YSK</strain>
    </source>
</reference>
<reference evidence="4 5" key="2">
    <citation type="journal article" date="2015" name="Biomed. Res. Int.">
        <title>Effects of Arsenite Resistance on the Growth and Functional Gene Expression of Leptospirillum ferriphilum and Acidithiobacillus thiooxidans in Pure Culture and Coculture.</title>
        <authorList>
            <person name="Jiang H."/>
            <person name="Liang Y."/>
            <person name="Yin H."/>
            <person name="Xiao Y."/>
            <person name="Guo X."/>
            <person name="Xu Y."/>
            <person name="Hu Q."/>
            <person name="Liu H."/>
            <person name="Liu X."/>
        </authorList>
    </citation>
    <scope>NUCLEOTIDE SEQUENCE [LARGE SCALE GENOMIC DNA]</scope>
    <source>
        <strain evidence="4 5">YSK</strain>
    </source>
</reference>
<evidence type="ECO:0000259" key="3">
    <source>
        <dbReference type="PROSITE" id="PS50887"/>
    </source>
</evidence>